<dbReference type="RefSeq" id="WP_067878580.1">
    <property type="nucleotide sequence ID" value="NZ_JAAXOP010000017.1"/>
</dbReference>
<dbReference type="EMBL" id="JAAXOP010000017">
    <property type="protein sequence ID" value="NKY53375.1"/>
    <property type="molecule type" value="Genomic_DNA"/>
</dbReference>
<evidence type="ECO:0000313" key="2">
    <source>
        <dbReference type="EMBL" id="NKY53375.1"/>
    </source>
</evidence>
<name>A0A846Y552_9NOCA</name>
<accession>A0A846Y552</accession>
<reference evidence="2 3" key="1">
    <citation type="submission" date="2020-04" db="EMBL/GenBank/DDBJ databases">
        <title>MicrobeNet Type strains.</title>
        <authorList>
            <person name="Nicholson A.C."/>
        </authorList>
    </citation>
    <scope>NUCLEOTIDE SEQUENCE [LARGE SCALE GENOMIC DNA]</scope>
    <source>
        <strain evidence="2 3">JCM 12354</strain>
    </source>
</reference>
<evidence type="ECO:0000313" key="3">
    <source>
        <dbReference type="Proteomes" id="UP000565711"/>
    </source>
</evidence>
<protein>
    <submittedName>
        <fullName evidence="2">Winged helix-turn-helix transcriptional regulator</fullName>
    </submittedName>
</protein>
<dbReference type="AlphaFoldDB" id="A0A846Y552"/>
<dbReference type="InterPro" id="IPR036390">
    <property type="entry name" value="WH_DNA-bd_sf"/>
</dbReference>
<dbReference type="PROSITE" id="PS50995">
    <property type="entry name" value="HTH_MARR_2"/>
    <property type="match status" value="1"/>
</dbReference>
<feature type="domain" description="HTH marR-type" evidence="1">
    <location>
        <begin position="5"/>
        <end position="146"/>
    </location>
</feature>
<dbReference type="PANTHER" id="PTHR33164:SF57">
    <property type="entry name" value="MARR-FAMILY TRANSCRIPTIONAL REGULATOR"/>
    <property type="match status" value="1"/>
</dbReference>
<dbReference type="Proteomes" id="UP000565711">
    <property type="component" value="Unassembled WGS sequence"/>
</dbReference>
<dbReference type="GO" id="GO:0006950">
    <property type="term" value="P:response to stress"/>
    <property type="evidence" value="ECO:0007669"/>
    <property type="project" value="TreeGrafter"/>
</dbReference>
<keyword evidence="3" id="KW-1185">Reference proteome</keyword>
<comment type="caution">
    <text evidence="2">The sequence shown here is derived from an EMBL/GenBank/DDBJ whole genome shotgun (WGS) entry which is preliminary data.</text>
</comment>
<dbReference type="InterPro" id="IPR036388">
    <property type="entry name" value="WH-like_DNA-bd_sf"/>
</dbReference>
<gene>
    <name evidence="2" type="ORF">HGA08_24565</name>
</gene>
<sequence length="156" mass="17288">MNEEDASSVAAIERAMVAIRRSQTRRTLNRLGAKGVRTSIDPTTFGVLDAVEGATDAATVSDIARALGIDQPRASRLTARAVADGLLRREADQHDARRVILRLTPNARTALTHARQARQAVFARTTDDWTATERREFARLITKFVDDFDRVVTETE</sequence>
<dbReference type="Gene3D" id="1.10.10.10">
    <property type="entry name" value="Winged helix-like DNA-binding domain superfamily/Winged helix DNA-binding domain"/>
    <property type="match status" value="1"/>
</dbReference>
<dbReference type="GO" id="GO:0003700">
    <property type="term" value="F:DNA-binding transcription factor activity"/>
    <property type="evidence" value="ECO:0007669"/>
    <property type="project" value="InterPro"/>
</dbReference>
<proteinExistence type="predicted"/>
<dbReference type="SUPFAM" id="SSF46785">
    <property type="entry name" value="Winged helix' DNA-binding domain"/>
    <property type="match status" value="1"/>
</dbReference>
<organism evidence="2 3">
    <name type="scientific">Nocardia vermiculata</name>
    <dbReference type="NCBI Taxonomy" id="257274"/>
    <lineage>
        <taxon>Bacteria</taxon>
        <taxon>Bacillati</taxon>
        <taxon>Actinomycetota</taxon>
        <taxon>Actinomycetes</taxon>
        <taxon>Mycobacteriales</taxon>
        <taxon>Nocardiaceae</taxon>
        <taxon>Nocardia</taxon>
    </lineage>
</organism>
<dbReference type="PANTHER" id="PTHR33164">
    <property type="entry name" value="TRANSCRIPTIONAL REGULATOR, MARR FAMILY"/>
    <property type="match status" value="1"/>
</dbReference>
<evidence type="ECO:0000259" key="1">
    <source>
        <dbReference type="PROSITE" id="PS50995"/>
    </source>
</evidence>
<dbReference type="InterPro" id="IPR039422">
    <property type="entry name" value="MarR/SlyA-like"/>
</dbReference>
<dbReference type="InterPro" id="IPR000835">
    <property type="entry name" value="HTH_MarR-typ"/>
</dbReference>
<dbReference type="SMART" id="SM00347">
    <property type="entry name" value="HTH_MARR"/>
    <property type="match status" value="1"/>
</dbReference>
<dbReference type="Pfam" id="PF12802">
    <property type="entry name" value="MarR_2"/>
    <property type="match status" value="1"/>
</dbReference>